<name>A0ABR6C3X0_9HYPH</name>
<proteinExistence type="inferred from homology"/>
<protein>
    <submittedName>
        <fullName evidence="7">DNA-binding transcriptional LysR family regulator</fullName>
    </submittedName>
</protein>
<evidence type="ECO:0000313" key="7">
    <source>
        <dbReference type="EMBL" id="MBA9019347.1"/>
    </source>
</evidence>
<dbReference type="SUPFAM" id="SSF53850">
    <property type="entry name" value="Periplasmic binding protein-like II"/>
    <property type="match status" value="1"/>
</dbReference>
<sequence>MNTDIRRRRSVEKDQPHQAMPPLQMIRAFEAAGRMGSMRKAADDLGVSHSVVSRHVKNLEFWMAVKLVVSSPRGLRLTREGEIFHAAISTAFELIAATTAELRPPSHRRTLRLWCMPGLATRWLGPRLPEMQHLLGDTELVFRAIDRLPDFSVGEADVMVGFGDPDDLPVGATLLVHPRMFPVASRQWLDAAGPLESIAALVRAPLIHEENRQQWADWFRKAGVAHDALQGPRLWDASLGFEAALAGQGVALATRLTTGDEMARGRLVELFDTDIRLGAYYFIAAPARRKDRAIRKLHDWLAGELMRSEAAAASSSDRSAATGAVGPTL</sequence>
<dbReference type="SUPFAM" id="SSF46785">
    <property type="entry name" value="Winged helix' DNA-binding domain"/>
    <property type="match status" value="1"/>
</dbReference>
<comment type="caution">
    <text evidence="7">The sequence shown here is derived from an EMBL/GenBank/DDBJ whole genome shotgun (WGS) entry which is preliminary data.</text>
</comment>
<dbReference type="PANTHER" id="PTHR30537">
    <property type="entry name" value="HTH-TYPE TRANSCRIPTIONAL REGULATOR"/>
    <property type="match status" value="1"/>
</dbReference>
<evidence type="ECO:0000256" key="4">
    <source>
        <dbReference type="ARBA" id="ARBA00023163"/>
    </source>
</evidence>
<feature type="region of interest" description="Disordered" evidence="5">
    <location>
        <begin position="1"/>
        <end position="20"/>
    </location>
</feature>
<dbReference type="RefSeq" id="WP_067963174.1">
    <property type="nucleotide sequence ID" value="NZ_JACJHY010000004.1"/>
</dbReference>
<dbReference type="Gene3D" id="1.10.10.10">
    <property type="entry name" value="Winged helix-like DNA-binding domain superfamily/Winged helix DNA-binding domain"/>
    <property type="match status" value="1"/>
</dbReference>
<dbReference type="InterPro" id="IPR036390">
    <property type="entry name" value="WH_DNA-bd_sf"/>
</dbReference>
<keyword evidence="3 7" id="KW-0238">DNA-binding</keyword>
<dbReference type="GO" id="GO:0003677">
    <property type="term" value="F:DNA binding"/>
    <property type="evidence" value="ECO:0007669"/>
    <property type="project" value="UniProtKB-KW"/>
</dbReference>
<reference evidence="7 8" key="1">
    <citation type="submission" date="2020-08" db="EMBL/GenBank/DDBJ databases">
        <title>Genomic Encyclopedia of Type Strains, Phase IV (KMG-IV): sequencing the most valuable type-strain genomes for metagenomic binning, comparative biology and taxonomic classification.</title>
        <authorList>
            <person name="Goeker M."/>
        </authorList>
    </citation>
    <scope>NUCLEOTIDE SEQUENCE [LARGE SCALE GENOMIC DNA]</scope>
    <source>
        <strain evidence="7 8">DSM 17455</strain>
    </source>
</reference>
<evidence type="ECO:0000313" key="8">
    <source>
        <dbReference type="Proteomes" id="UP000587524"/>
    </source>
</evidence>
<dbReference type="InterPro" id="IPR058163">
    <property type="entry name" value="LysR-type_TF_proteobact-type"/>
</dbReference>
<evidence type="ECO:0000256" key="3">
    <source>
        <dbReference type="ARBA" id="ARBA00023125"/>
    </source>
</evidence>
<organism evidence="7 8">
    <name type="scientific">Aminobacter ciceronei</name>
    <dbReference type="NCBI Taxonomy" id="150723"/>
    <lineage>
        <taxon>Bacteria</taxon>
        <taxon>Pseudomonadati</taxon>
        <taxon>Pseudomonadota</taxon>
        <taxon>Alphaproteobacteria</taxon>
        <taxon>Hyphomicrobiales</taxon>
        <taxon>Phyllobacteriaceae</taxon>
        <taxon>Aminobacter</taxon>
    </lineage>
</organism>
<feature type="compositionally biased region" description="Basic residues" evidence="5">
    <location>
        <begin position="1"/>
        <end position="10"/>
    </location>
</feature>
<keyword evidence="8" id="KW-1185">Reference proteome</keyword>
<evidence type="ECO:0000256" key="5">
    <source>
        <dbReference type="SAM" id="MobiDB-lite"/>
    </source>
</evidence>
<dbReference type="InterPro" id="IPR036388">
    <property type="entry name" value="WH-like_DNA-bd_sf"/>
</dbReference>
<dbReference type="InterPro" id="IPR000847">
    <property type="entry name" value="LysR_HTH_N"/>
</dbReference>
<dbReference type="Proteomes" id="UP000587524">
    <property type="component" value="Unassembled WGS sequence"/>
</dbReference>
<keyword evidence="2" id="KW-0805">Transcription regulation</keyword>
<dbReference type="PROSITE" id="PS50931">
    <property type="entry name" value="HTH_LYSR"/>
    <property type="match status" value="1"/>
</dbReference>
<evidence type="ECO:0000256" key="2">
    <source>
        <dbReference type="ARBA" id="ARBA00023015"/>
    </source>
</evidence>
<dbReference type="CDD" id="cd08432">
    <property type="entry name" value="PBP2_GcdR_TrpI_HvrB_AmpR_like"/>
    <property type="match status" value="1"/>
</dbReference>
<keyword evidence="4" id="KW-0804">Transcription</keyword>
<dbReference type="Pfam" id="PF03466">
    <property type="entry name" value="LysR_substrate"/>
    <property type="match status" value="1"/>
</dbReference>
<gene>
    <name evidence="7" type="ORF">HNQ97_001338</name>
</gene>
<evidence type="ECO:0000256" key="1">
    <source>
        <dbReference type="ARBA" id="ARBA00009437"/>
    </source>
</evidence>
<dbReference type="Pfam" id="PF00126">
    <property type="entry name" value="HTH_1"/>
    <property type="match status" value="1"/>
</dbReference>
<accession>A0ABR6C3X0</accession>
<feature type="domain" description="HTH lysR-type" evidence="6">
    <location>
        <begin position="21"/>
        <end position="78"/>
    </location>
</feature>
<dbReference type="PANTHER" id="PTHR30537:SF79">
    <property type="entry name" value="TRANSCRIPTIONAL REGULATOR-RELATED"/>
    <property type="match status" value="1"/>
</dbReference>
<comment type="similarity">
    <text evidence="1">Belongs to the LysR transcriptional regulatory family.</text>
</comment>
<dbReference type="Gene3D" id="3.40.190.10">
    <property type="entry name" value="Periplasmic binding protein-like II"/>
    <property type="match status" value="2"/>
</dbReference>
<dbReference type="InterPro" id="IPR005119">
    <property type="entry name" value="LysR_subst-bd"/>
</dbReference>
<evidence type="ECO:0000259" key="6">
    <source>
        <dbReference type="PROSITE" id="PS50931"/>
    </source>
</evidence>
<dbReference type="EMBL" id="JACJHZ010000004">
    <property type="protein sequence ID" value="MBA9019347.1"/>
    <property type="molecule type" value="Genomic_DNA"/>
</dbReference>